<reference evidence="3" key="1">
    <citation type="journal article" date="2019" name="Int. J. Syst. Evol. Microbiol.">
        <title>The Global Catalogue of Microorganisms (GCM) 10K type strain sequencing project: providing services to taxonomists for standard genome sequencing and annotation.</title>
        <authorList>
            <consortium name="The Broad Institute Genomics Platform"/>
            <consortium name="The Broad Institute Genome Sequencing Center for Infectious Disease"/>
            <person name="Wu L."/>
            <person name="Ma J."/>
        </authorList>
    </citation>
    <scope>NUCLEOTIDE SEQUENCE [LARGE SCALE GENOMIC DNA]</scope>
    <source>
        <strain evidence="3">JCM 13850</strain>
    </source>
</reference>
<evidence type="ECO:0000256" key="1">
    <source>
        <dbReference type="SAM" id="MobiDB-lite"/>
    </source>
</evidence>
<dbReference type="Proteomes" id="UP001501020">
    <property type="component" value="Unassembled WGS sequence"/>
</dbReference>
<evidence type="ECO:0000313" key="2">
    <source>
        <dbReference type="EMBL" id="GAA2149751.1"/>
    </source>
</evidence>
<feature type="compositionally biased region" description="Basic and acidic residues" evidence="1">
    <location>
        <begin position="60"/>
        <end position="77"/>
    </location>
</feature>
<dbReference type="EMBL" id="BAAAMR010000053">
    <property type="protein sequence ID" value="GAA2149751.1"/>
    <property type="molecule type" value="Genomic_DNA"/>
</dbReference>
<accession>A0ABP5LSI1</accession>
<gene>
    <name evidence="2" type="ORF">GCM10009727_53480</name>
</gene>
<feature type="region of interest" description="Disordered" evidence="1">
    <location>
        <begin position="60"/>
        <end position="83"/>
    </location>
</feature>
<organism evidence="2 3">
    <name type="scientific">Actinomadura napierensis</name>
    <dbReference type="NCBI Taxonomy" id="267854"/>
    <lineage>
        <taxon>Bacteria</taxon>
        <taxon>Bacillati</taxon>
        <taxon>Actinomycetota</taxon>
        <taxon>Actinomycetes</taxon>
        <taxon>Streptosporangiales</taxon>
        <taxon>Thermomonosporaceae</taxon>
        <taxon>Actinomadura</taxon>
    </lineage>
</organism>
<comment type="caution">
    <text evidence="2">The sequence shown here is derived from an EMBL/GenBank/DDBJ whole genome shotgun (WGS) entry which is preliminary data.</text>
</comment>
<protein>
    <submittedName>
        <fullName evidence="2">Uncharacterized protein</fullName>
    </submittedName>
</protein>
<evidence type="ECO:0000313" key="3">
    <source>
        <dbReference type="Proteomes" id="UP001501020"/>
    </source>
</evidence>
<sequence>MLDEHLPTGAAGLKMQADFFNDRSDQLNYSWQSFDTGGGRLLSVRIRRLTNTKEAKEAFSSKFRDLQNNHSKDKDDGGADTGSATTLSNAGDAAFSLPIAQRLTRSNSYGVQKYNVHGAYSYCRFKNVVIEVFWEGSLSSDRTSSQGASKVDTFGYAQTSGDARNIVVSVVSALT</sequence>
<proteinExistence type="predicted"/>
<keyword evidence="3" id="KW-1185">Reference proteome</keyword>
<name>A0ABP5LSI1_9ACTN</name>